<organism evidence="1">
    <name type="scientific">Pseudomonas sp. (strain WBC-3)</name>
    <dbReference type="NCBI Taxonomy" id="165468"/>
    <lineage>
        <taxon>Bacteria</taxon>
        <taxon>Pseudomonadati</taxon>
        <taxon>Pseudomonadota</taxon>
        <taxon>Gammaproteobacteria</taxon>
        <taxon>Pseudomonadales</taxon>
        <taxon>Pseudomonadaceae</taxon>
        <taxon>Pseudomonas</taxon>
    </lineage>
</organism>
<protein>
    <submittedName>
        <fullName evidence="1">Uncharacterized protein</fullName>
    </submittedName>
</protein>
<gene>
    <name evidence="1" type="ORF">WBC3-000020</name>
</gene>
<dbReference type="EMBL" id="KM019215">
    <property type="protein sequence ID" value="AIV98020.1"/>
    <property type="molecule type" value="Genomic_DNA"/>
</dbReference>
<accession>A0A0A0RF73</accession>
<reference evidence="1" key="1">
    <citation type="journal article" date="2015" name="Appl. Environ. Microbiol.">
        <title>Transcriptional activation of multiple operons involved in para-nitrophenol degradation by Pseudomonas sp. Strain WBC-3.</title>
        <authorList>
            <person name="Zhang W.M."/>
            <person name="Zhang J.J."/>
            <person name="Jiang X."/>
            <person name="Chao H."/>
            <person name="Zhou N.Y."/>
        </authorList>
    </citation>
    <scope>NUCLEOTIDE SEQUENCE</scope>
    <source>
        <strain evidence="1">WBC-3</strain>
    </source>
</reference>
<evidence type="ECO:0000313" key="1">
    <source>
        <dbReference type="EMBL" id="AIV98020.1"/>
    </source>
</evidence>
<proteinExistence type="predicted"/>
<name>A0A0A0RF73_PSEWB</name>
<sequence>MSTIHDLFLIIVRPLRRTPQGAPFCGCSRKSSRPVSPRTVLVRISRL</sequence>
<dbReference type="AlphaFoldDB" id="A0A0A0RF73"/>